<reference evidence="2" key="1">
    <citation type="journal article" date="2014" name="Int. J. Syst. Evol. Microbiol.">
        <title>Complete genome sequence of Corynebacterium casei LMG S-19264T (=DSM 44701T), isolated from a smear-ripened cheese.</title>
        <authorList>
            <consortium name="US DOE Joint Genome Institute (JGI-PGF)"/>
            <person name="Walter F."/>
            <person name="Albersmeier A."/>
            <person name="Kalinowski J."/>
            <person name="Ruckert C."/>
        </authorList>
    </citation>
    <scope>NUCLEOTIDE SEQUENCE</scope>
    <source>
        <strain evidence="2">KCTC 12719</strain>
    </source>
</reference>
<sequence>MKHPKHMRNSYIKLLTIVSIALFSIKGNAQQDPMYTQYMYNMSVINPAYAIDDMGMLNVGGIYRNQWAGMEGAPETATFFAHTPLTNRLEAGISIVHDEIGDIVKENNLYADVAYVLPVSESTKLSFGVKAGVTFFDADLTRLRTQQENDPAMQNISEAFPNFGVGTYLFGDNYYVGLSAPNLFTAKHLENETGLARLGEENIHYFLTGGYVFDLNPNLKLKPAFMMRGVEGAPLSVDITANFLLYNRFEAGIAYRLDETVSGLVNFRVTPELRIGYAYDYTTGNLGDYNDGTHEIMVLFDLDLLGLSKGYNVSPRFF</sequence>
<evidence type="ECO:0000313" key="2">
    <source>
        <dbReference type="EMBL" id="GHA40856.1"/>
    </source>
</evidence>
<protein>
    <submittedName>
        <fullName evidence="2">Membrane protein</fullName>
    </submittedName>
</protein>
<gene>
    <name evidence="2" type="primary">porP</name>
    <name evidence="2" type="ORF">GCM10007103_22740</name>
</gene>
<reference evidence="2" key="2">
    <citation type="submission" date="2020-09" db="EMBL/GenBank/DDBJ databases">
        <authorList>
            <person name="Sun Q."/>
            <person name="Kim S."/>
        </authorList>
    </citation>
    <scope>NUCLEOTIDE SEQUENCE</scope>
    <source>
        <strain evidence="2">KCTC 12719</strain>
    </source>
</reference>
<accession>A0A918W056</accession>
<organism evidence="2 3">
    <name type="scientific">Salinimicrobium marinum</name>
    <dbReference type="NCBI Taxonomy" id="680283"/>
    <lineage>
        <taxon>Bacteria</taxon>
        <taxon>Pseudomonadati</taxon>
        <taxon>Bacteroidota</taxon>
        <taxon>Flavobacteriia</taxon>
        <taxon>Flavobacteriales</taxon>
        <taxon>Flavobacteriaceae</taxon>
        <taxon>Salinimicrobium</taxon>
    </lineage>
</organism>
<proteinExistence type="predicted"/>
<dbReference type="InterPro" id="IPR019861">
    <property type="entry name" value="PorP/SprF_Bacteroidetes"/>
</dbReference>
<feature type="signal peptide" evidence="1">
    <location>
        <begin position="1"/>
        <end position="29"/>
    </location>
</feature>
<keyword evidence="3" id="KW-1185">Reference proteome</keyword>
<dbReference type="NCBIfam" id="TIGR03519">
    <property type="entry name" value="T9SS_PorP_fam"/>
    <property type="match status" value="1"/>
</dbReference>
<feature type="chain" id="PRO_5037709795" evidence="1">
    <location>
        <begin position="30"/>
        <end position="318"/>
    </location>
</feature>
<name>A0A918W056_9FLAO</name>
<dbReference type="EMBL" id="BMXB01000009">
    <property type="protein sequence ID" value="GHA40856.1"/>
    <property type="molecule type" value="Genomic_DNA"/>
</dbReference>
<keyword evidence="1" id="KW-0732">Signal</keyword>
<dbReference type="Proteomes" id="UP000610456">
    <property type="component" value="Unassembled WGS sequence"/>
</dbReference>
<dbReference type="Pfam" id="PF11751">
    <property type="entry name" value="PorP_SprF"/>
    <property type="match status" value="1"/>
</dbReference>
<evidence type="ECO:0000256" key="1">
    <source>
        <dbReference type="SAM" id="SignalP"/>
    </source>
</evidence>
<dbReference type="AlphaFoldDB" id="A0A918W056"/>
<evidence type="ECO:0000313" key="3">
    <source>
        <dbReference type="Proteomes" id="UP000610456"/>
    </source>
</evidence>
<comment type="caution">
    <text evidence="2">The sequence shown here is derived from an EMBL/GenBank/DDBJ whole genome shotgun (WGS) entry which is preliminary data.</text>
</comment>